<organism evidence="1 2">
    <name type="scientific">Saccharibacillus alkalitolerans</name>
    <dbReference type="NCBI Taxonomy" id="2705290"/>
    <lineage>
        <taxon>Bacteria</taxon>
        <taxon>Bacillati</taxon>
        <taxon>Bacillota</taxon>
        <taxon>Bacilli</taxon>
        <taxon>Bacillales</taxon>
        <taxon>Paenibacillaceae</taxon>
        <taxon>Saccharibacillus</taxon>
    </lineage>
</organism>
<name>A0ABX0F8S5_9BACL</name>
<sequence length="198" mass="21839">MSNDQSRLQLVFDVGGVLAANLDGFWSGMAETAKMERSDLRARYKREIGPGLWRGTVTEEQFWNWLSGVCPAVTTAEAKRLLTRVLVPLPALGKLERWSADADIHILSNHVTAWIMPLFEGLEARISSVTVSSEAGYHKPEPQLYEAAALGLNGSDVCFVDDKIANLEAARKLGWDTLLADAEGVWTEKIDRMLGTHA</sequence>
<keyword evidence="1" id="KW-0378">Hydrolase</keyword>
<accession>A0ABX0F8S5</accession>
<dbReference type="Gene3D" id="1.10.150.240">
    <property type="entry name" value="Putative phosphatase, domain 2"/>
    <property type="match status" value="1"/>
</dbReference>
<dbReference type="GO" id="GO:0016787">
    <property type="term" value="F:hydrolase activity"/>
    <property type="evidence" value="ECO:0007669"/>
    <property type="project" value="UniProtKB-KW"/>
</dbReference>
<protein>
    <submittedName>
        <fullName evidence="1">HAD-IA family hydrolase</fullName>
    </submittedName>
</protein>
<reference evidence="1 2" key="1">
    <citation type="submission" date="2020-01" db="EMBL/GenBank/DDBJ databases">
        <title>Polyphasic characterisation and genomic insights into a novel alkali tolerant bacterium VR-M41.</title>
        <authorList>
            <person name="Vemuluri V.R."/>
        </authorList>
    </citation>
    <scope>NUCLEOTIDE SEQUENCE [LARGE SCALE GENOMIC DNA]</scope>
    <source>
        <strain evidence="1 2">VR-M41</strain>
    </source>
</reference>
<dbReference type="InterPro" id="IPR006439">
    <property type="entry name" value="HAD-SF_hydro_IA"/>
</dbReference>
<dbReference type="EMBL" id="JAAFGS010000003">
    <property type="protein sequence ID" value="NGZ75611.1"/>
    <property type="molecule type" value="Genomic_DNA"/>
</dbReference>
<dbReference type="SUPFAM" id="SSF56784">
    <property type="entry name" value="HAD-like"/>
    <property type="match status" value="1"/>
</dbReference>
<dbReference type="NCBIfam" id="TIGR01549">
    <property type="entry name" value="HAD-SF-IA-v1"/>
    <property type="match status" value="1"/>
</dbReference>
<keyword evidence="2" id="KW-1185">Reference proteome</keyword>
<evidence type="ECO:0000313" key="1">
    <source>
        <dbReference type="EMBL" id="NGZ75611.1"/>
    </source>
</evidence>
<evidence type="ECO:0000313" key="2">
    <source>
        <dbReference type="Proteomes" id="UP000800303"/>
    </source>
</evidence>
<dbReference type="RefSeq" id="WP_166274032.1">
    <property type="nucleotide sequence ID" value="NZ_JAAFGS010000003.1"/>
</dbReference>
<dbReference type="PANTHER" id="PTHR43611:SF3">
    <property type="entry name" value="FLAVIN MONONUCLEOTIDE HYDROLASE 1, CHLOROPLATIC"/>
    <property type="match status" value="1"/>
</dbReference>
<dbReference type="PANTHER" id="PTHR43611">
    <property type="entry name" value="ALPHA-D-GLUCOSE 1-PHOSPHATE PHOSPHATASE"/>
    <property type="match status" value="1"/>
</dbReference>
<proteinExistence type="predicted"/>
<dbReference type="InterPro" id="IPR036412">
    <property type="entry name" value="HAD-like_sf"/>
</dbReference>
<gene>
    <name evidence="1" type="ORF">GYN08_09770</name>
</gene>
<dbReference type="InterPro" id="IPR023198">
    <property type="entry name" value="PGP-like_dom2"/>
</dbReference>
<dbReference type="Proteomes" id="UP000800303">
    <property type="component" value="Unassembled WGS sequence"/>
</dbReference>
<dbReference type="Pfam" id="PF00702">
    <property type="entry name" value="Hydrolase"/>
    <property type="match status" value="1"/>
</dbReference>
<dbReference type="NCBIfam" id="TIGR01509">
    <property type="entry name" value="HAD-SF-IA-v3"/>
    <property type="match status" value="1"/>
</dbReference>
<dbReference type="Gene3D" id="3.40.50.1000">
    <property type="entry name" value="HAD superfamily/HAD-like"/>
    <property type="match status" value="1"/>
</dbReference>
<dbReference type="InterPro" id="IPR023214">
    <property type="entry name" value="HAD_sf"/>
</dbReference>
<comment type="caution">
    <text evidence="1">The sequence shown here is derived from an EMBL/GenBank/DDBJ whole genome shotgun (WGS) entry which is preliminary data.</text>
</comment>